<accession>A0ABY7QLT5</accession>
<proteinExistence type="predicted"/>
<evidence type="ECO:0000313" key="1">
    <source>
        <dbReference type="EMBL" id="WBV60646.1"/>
    </source>
</evidence>
<sequence length="94" mass="11186">MKISINFKAVKLDSEVHNFRKKTFDYVRKDLTPQNEYWQVDKITDRIQKIEAYCKEKSGRKLKKNAMPVREAVMVIKEDVTMKDLHTLSKKIRA</sequence>
<keyword evidence="2" id="KW-1185">Reference proteome</keyword>
<reference evidence="1 2" key="1">
    <citation type="submission" date="2023-01" db="EMBL/GenBank/DDBJ databases">
        <title>Complete genome of Chryseobacterium camelliae VAN22-5A.</title>
        <authorList>
            <person name="Zong G."/>
            <person name="Cao G."/>
        </authorList>
    </citation>
    <scope>NUCLEOTIDE SEQUENCE [LARGE SCALE GENOMIC DNA]</scope>
    <source>
        <strain evidence="1 2">VAN22-5A</strain>
    </source>
</reference>
<dbReference type="Proteomes" id="UP001210978">
    <property type="component" value="Chromosome"/>
</dbReference>
<gene>
    <name evidence="1" type="ORF">PFY12_00675</name>
</gene>
<evidence type="ECO:0000313" key="2">
    <source>
        <dbReference type="Proteomes" id="UP001210978"/>
    </source>
</evidence>
<name>A0ABY7QLT5_9FLAO</name>
<dbReference type="EMBL" id="CP115859">
    <property type="protein sequence ID" value="WBV60646.1"/>
    <property type="molecule type" value="Genomic_DNA"/>
</dbReference>
<protein>
    <recommendedName>
        <fullName evidence="3">Mobilization protein</fullName>
    </recommendedName>
</protein>
<evidence type="ECO:0008006" key="3">
    <source>
        <dbReference type="Google" id="ProtNLM"/>
    </source>
</evidence>
<dbReference type="RefSeq" id="WP_271148966.1">
    <property type="nucleotide sequence ID" value="NZ_CP115859.1"/>
</dbReference>
<organism evidence="1 2">
    <name type="scientific">Chryseobacterium camelliae</name>
    <dbReference type="NCBI Taxonomy" id="1265445"/>
    <lineage>
        <taxon>Bacteria</taxon>
        <taxon>Pseudomonadati</taxon>
        <taxon>Bacteroidota</taxon>
        <taxon>Flavobacteriia</taxon>
        <taxon>Flavobacteriales</taxon>
        <taxon>Weeksellaceae</taxon>
        <taxon>Chryseobacterium group</taxon>
        <taxon>Chryseobacterium</taxon>
    </lineage>
</organism>